<keyword evidence="5" id="KW-1185">Reference proteome</keyword>
<reference evidence="6" key="1">
    <citation type="submission" date="2025-08" db="UniProtKB">
        <authorList>
            <consortium name="RefSeq"/>
        </authorList>
    </citation>
    <scope>IDENTIFICATION</scope>
    <source>
        <tissue evidence="6">Leaf</tissue>
    </source>
</reference>
<evidence type="ECO:0000313" key="6">
    <source>
        <dbReference type="RefSeq" id="XP_048132605.1"/>
    </source>
</evidence>
<dbReference type="InterPro" id="IPR003676">
    <property type="entry name" value="SAUR_fam"/>
</dbReference>
<evidence type="ECO:0000256" key="4">
    <source>
        <dbReference type="SAM" id="MobiDB-lite"/>
    </source>
</evidence>
<proteinExistence type="inferred from homology"/>
<evidence type="ECO:0000313" key="5">
    <source>
        <dbReference type="Proteomes" id="UP000827889"/>
    </source>
</evidence>
<name>A0ABM3H7M6_9MYRT</name>
<organism evidence="5 6">
    <name type="scientific">Rhodamnia argentea</name>
    <dbReference type="NCBI Taxonomy" id="178133"/>
    <lineage>
        <taxon>Eukaryota</taxon>
        <taxon>Viridiplantae</taxon>
        <taxon>Streptophyta</taxon>
        <taxon>Embryophyta</taxon>
        <taxon>Tracheophyta</taxon>
        <taxon>Spermatophyta</taxon>
        <taxon>Magnoliopsida</taxon>
        <taxon>eudicotyledons</taxon>
        <taxon>Gunneridae</taxon>
        <taxon>Pentapetalae</taxon>
        <taxon>rosids</taxon>
        <taxon>malvids</taxon>
        <taxon>Myrtales</taxon>
        <taxon>Myrtaceae</taxon>
        <taxon>Myrtoideae</taxon>
        <taxon>Myrteae</taxon>
        <taxon>Australasian group</taxon>
        <taxon>Rhodamnia</taxon>
    </lineage>
</organism>
<feature type="region of interest" description="Disordered" evidence="4">
    <location>
        <begin position="34"/>
        <end position="56"/>
    </location>
</feature>
<gene>
    <name evidence="6" type="primary">LOC115756391</name>
</gene>
<comment type="similarity">
    <text evidence="1">Belongs to the ARG7 family.</text>
</comment>
<dbReference type="GeneID" id="115756391"/>
<keyword evidence="3" id="KW-0341">Growth regulation</keyword>
<dbReference type="RefSeq" id="XP_048132605.1">
    <property type="nucleotide sequence ID" value="XM_048276648.1"/>
</dbReference>
<dbReference type="PANTHER" id="PTHR31374">
    <property type="entry name" value="AUXIN-INDUCED PROTEIN-LIKE-RELATED"/>
    <property type="match status" value="1"/>
</dbReference>
<dbReference type="PANTHER" id="PTHR31374:SF304">
    <property type="entry name" value="OS04G0537100 PROTEIN"/>
    <property type="match status" value="1"/>
</dbReference>
<dbReference type="Proteomes" id="UP000827889">
    <property type="component" value="Chromosome 3"/>
</dbReference>
<protein>
    <submittedName>
        <fullName evidence="6">Auxin-responsive protein SAUR36-like</fullName>
    </submittedName>
</protein>
<feature type="compositionally biased region" description="Pro residues" evidence="4">
    <location>
        <begin position="39"/>
        <end position="49"/>
    </location>
</feature>
<keyword evidence="2" id="KW-0217">Developmental protein</keyword>
<sequence>MRTLKLKFRGIKLKKRLFRATRWILRRPRSPVAYLRLSPPSPPPTPQPQEPRRTPVSRLLTWGRRLTSKTRRLCSAKPRSGYIPMGQDPHPVSAAVPKGHLAVYVGQKDADFCRVLVPVIYFNHPLFGELLREAEEEFGYDHPGGITIPCGVSEFERVKTRIAAGGCGGPRTALKRCY</sequence>
<accession>A0ABM3H7M6</accession>
<evidence type="ECO:0000256" key="2">
    <source>
        <dbReference type="ARBA" id="ARBA00022473"/>
    </source>
</evidence>
<dbReference type="Pfam" id="PF02519">
    <property type="entry name" value="Auxin_inducible"/>
    <property type="match status" value="1"/>
</dbReference>
<evidence type="ECO:0000256" key="3">
    <source>
        <dbReference type="ARBA" id="ARBA00022604"/>
    </source>
</evidence>
<evidence type="ECO:0000256" key="1">
    <source>
        <dbReference type="ARBA" id="ARBA00006974"/>
    </source>
</evidence>